<evidence type="ECO:0000259" key="2">
    <source>
        <dbReference type="PROSITE" id="PS51819"/>
    </source>
</evidence>
<organism evidence="3 4">
    <name type="scientific">Oidiodendron maius (strain Zn)</name>
    <dbReference type="NCBI Taxonomy" id="913774"/>
    <lineage>
        <taxon>Eukaryota</taxon>
        <taxon>Fungi</taxon>
        <taxon>Dikarya</taxon>
        <taxon>Ascomycota</taxon>
        <taxon>Pezizomycotina</taxon>
        <taxon>Leotiomycetes</taxon>
        <taxon>Leotiomycetes incertae sedis</taxon>
        <taxon>Myxotrichaceae</taxon>
        <taxon>Oidiodendron</taxon>
    </lineage>
</organism>
<dbReference type="Pfam" id="PF00903">
    <property type="entry name" value="Glyoxalase"/>
    <property type="match status" value="1"/>
</dbReference>
<protein>
    <recommendedName>
        <fullName evidence="2">VOC domain-containing protein</fullName>
    </recommendedName>
</protein>
<reference evidence="4" key="2">
    <citation type="submission" date="2015-01" db="EMBL/GenBank/DDBJ databases">
        <title>Evolutionary Origins and Diversification of the Mycorrhizal Mutualists.</title>
        <authorList>
            <consortium name="DOE Joint Genome Institute"/>
            <consortium name="Mycorrhizal Genomics Consortium"/>
            <person name="Kohler A."/>
            <person name="Kuo A."/>
            <person name="Nagy L.G."/>
            <person name="Floudas D."/>
            <person name="Copeland A."/>
            <person name="Barry K.W."/>
            <person name="Cichocki N."/>
            <person name="Veneault-Fourrey C."/>
            <person name="LaButti K."/>
            <person name="Lindquist E.A."/>
            <person name="Lipzen A."/>
            <person name="Lundell T."/>
            <person name="Morin E."/>
            <person name="Murat C."/>
            <person name="Riley R."/>
            <person name="Ohm R."/>
            <person name="Sun H."/>
            <person name="Tunlid A."/>
            <person name="Henrissat B."/>
            <person name="Grigoriev I.V."/>
            <person name="Hibbett D.S."/>
            <person name="Martin F."/>
        </authorList>
    </citation>
    <scope>NUCLEOTIDE SEQUENCE [LARGE SCALE GENOMIC DNA]</scope>
    <source>
        <strain evidence="4">Zn</strain>
    </source>
</reference>
<reference evidence="3 4" key="1">
    <citation type="submission" date="2014-04" db="EMBL/GenBank/DDBJ databases">
        <authorList>
            <consortium name="DOE Joint Genome Institute"/>
            <person name="Kuo A."/>
            <person name="Martino E."/>
            <person name="Perotto S."/>
            <person name="Kohler A."/>
            <person name="Nagy L.G."/>
            <person name="Floudas D."/>
            <person name="Copeland A."/>
            <person name="Barry K.W."/>
            <person name="Cichocki N."/>
            <person name="Veneault-Fourrey C."/>
            <person name="LaButti K."/>
            <person name="Lindquist E.A."/>
            <person name="Lipzen A."/>
            <person name="Lundell T."/>
            <person name="Morin E."/>
            <person name="Murat C."/>
            <person name="Sun H."/>
            <person name="Tunlid A."/>
            <person name="Henrissat B."/>
            <person name="Grigoriev I.V."/>
            <person name="Hibbett D.S."/>
            <person name="Martin F."/>
            <person name="Nordberg H.P."/>
            <person name="Cantor M.N."/>
            <person name="Hua S.X."/>
        </authorList>
    </citation>
    <scope>NUCLEOTIDE SEQUENCE [LARGE SCALE GENOMIC DNA]</scope>
    <source>
        <strain evidence="3 4">Zn</strain>
    </source>
</reference>
<name>A0A0C3E445_OIDMZ</name>
<dbReference type="PROSITE" id="PS51819">
    <property type="entry name" value="VOC"/>
    <property type="match status" value="2"/>
</dbReference>
<dbReference type="InterPro" id="IPR029068">
    <property type="entry name" value="Glyas_Bleomycin-R_OHBP_Dase"/>
</dbReference>
<keyword evidence="4" id="KW-1185">Reference proteome</keyword>
<sequence>MIPQIRTKRLAYVHYQLPDIDQAAAFLKDFGMIEASRSGSKIYYRGFDTQPYIYIAEQSPTHERKFLGGTWVVESAQDLETAARHPQATPIRDNDGPGGGKVVTIKDPNGMLVSFISGQAPRVRDGEDEINRRASGERAVPINSPLKTTRVGQFQRFKPGPSPVFKLGHYGYIVPKNRYEETVAWYRELMNVTPSDIVYDPATGKDQSVFLHIDKGLDYSDHHSLFFAAGPEEEPTHVHHSSFEVNDFDTQSLGHYWLQEKGYTNCWGIGRHVLGSQIFDYWFDASGNIVEHYSDSDLVNMNSAVTREPAAHDTLHVWGPNVPLAFVTANMADAKPNLRVPDPRVVMKGEENGANEVKHEANA</sequence>
<accession>A0A0C3E445</accession>
<dbReference type="EMBL" id="KN832870">
    <property type="protein sequence ID" value="KIN09108.1"/>
    <property type="molecule type" value="Genomic_DNA"/>
</dbReference>
<dbReference type="InterPro" id="IPR004360">
    <property type="entry name" value="Glyas_Fos-R_dOase_dom"/>
</dbReference>
<dbReference type="GO" id="GO:0004493">
    <property type="term" value="F:methylmalonyl-CoA epimerase activity"/>
    <property type="evidence" value="ECO:0007669"/>
    <property type="project" value="TreeGrafter"/>
</dbReference>
<dbReference type="OrthoDB" id="3360610at2759"/>
<evidence type="ECO:0000313" key="4">
    <source>
        <dbReference type="Proteomes" id="UP000054321"/>
    </source>
</evidence>
<dbReference type="Gene3D" id="3.10.180.10">
    <property type="entry name" value="2,3-Dihydroxybiphenyl 1,2-Dioxygenase, domain 1"/>
    <property type="match status" value="2"/>
</dbReference>
<keyword evidence="1" id="KW-0479">Metal-binding</keyword>
<dbReference type="GO" id="GO:0046872">
    <property type="term" value="F:metal ion binding"/>
    <property type="evidence" value="ECO:0007669"/>
    <property type="project" value="UniProtKB-KW"/>
</dbReference>
<dbReference type="GO" id="GO:0046491">
    <property type="term" value="P:L-methylmalonyl-CoA metabolic process"/>
    <property type="evidence" value="ECO:0007669"/>
    <property type="project" value="TreeGrafter"/>
</dbReference>
<dbReference type="GO" id="GO:0005739">
    <property type="term" value="C:mitochondrion"/>
    <property type="evidence" value="ECO:0007669"/>
    <property type="project" value="TreeGrafter"/>
</dbReference>
<dbReference type="PANTHER" id="PTHR43048:SF3">
    <property type="entry name" value="METHYLMALONYL-COA EPIMERASE, MITOCHONDRIAL"/>
    <property type="match status" value="1"/>
</dbReference>
<dbReference type="PANTHER" id="PTHR43048">
    <property type="entry name" value="METHYLMALONYL-COA EPIMERASE"/>
    <property type="match status" value="1"/>
</dbReference>
<evidence type="ECO:0000313" key="3">
    <source>
        <dbReference type="EMBL" id="KIN09108.1"/>
    </source>
</evidence>
<dbReference type="HOGENOM" id="CLU_052361_0_1_1"/>
<proteinExistence type="predicted"/>
<dbReference type="CDD" id="cd07267">
    <property type="entry name" value="THT_Oxygenase_N"/>
    <property type="match status" value="1"/>
</dbReference>
<dbReference type="Proteomes" id="UP000054321">
    <property type="component" value="Unassembled WGS sequence"/>
</dbReference>
<feature type="domain" description="VOC" evidence="2">
    <location>
        <begin position="9"/>
        <end position="118"/>
    </location>
</feature>
<dbReference type="FunFam" id="3.10.180.10:FF:000034">
    <property type="entry name" value="Glyoxalase/Bleomycin resistance protein/Dihydroxybiphenyl dioxygenase"/>
    <property type="match status" value="1"/>
</dbReference>
<dbReference type="InterPro" id="IPR051785">
    <property type="entry name" value="MMCE/EMCE_epimerase"/>
</dbReference>
<gene>
    <name evidence="3" type="ORF">OIDMADRAFT_111056</name>
</gene>
<dbReference type="InterPro" id="IPR037523">
    <property type="entry name" value="VOC_core"/>
</dbReference>
<dbReference type="InParanoid" id="A0A0C3E445"/>
<dbReference type="AlphaFoldDB" id="A0A0C3E445"/>
<feature type="domain" description="VOC" evidence="2">
    <location>
        <begin position="166"/>
        <end position="295"/>
    </location>
</feature>
<evidence type="ECO:0000256" key="1">
    <source>
        <dbReference type="ARBA" id="ARBA00022723"/>
    </source>
</evidence>
<dbReference type="SUPFAM" id="SSF54593">
    <property type="entry name" value="Glyoxalase/Bleomycin resistance protein/Dihydroxybiphenyl dioxygenase"/>
    <property type="match status" value="1"/>
</dbReference>